<dbReference type="Proteomes" id="UP000469421">
    <property type="component" value="Unassembled WGS sequence"/>
</dbReference>
<dbReference type="Pfam" id="PF22098">
    <property type="entry name" value="DUF6942"/>
    <property type="match status" value="1"/>
</dbReference>
<evidence type="ECO:0000313" key="1">
    <source>
        <dbReference type="EMBL" id="MQX53330.1"/>
    </source>
</evidence>
<proteinExistence type="predicted"/>
<reference evidence="1 2" key="1">
    <citation type="submission" date="2019-10" db="EMBL/GenBank/DDBJ databases">
        <title>Alcanivorax sp.PA15-N-34 draft genome sequence.</title>
        <authorList>
            <person name="Liao X."/>
            <person name="Shao Z."/>
        </authorList>
    </citation>
    <scope>NUCLEOTIDE SEQUENCE [LARGE SCALE GENOMIC DNA]</scope>
    <source>
        <strain evidence="1 2">PA15-N-34</strain>
    </source>
</reference>
<accession>A0A6N7LZ23</accession>
<gene>
    <name evidence="1" type="ORF">GFN93_08720</name>
</gene>
<sequence length="156" mass="17228">MDYLGPVPARLVLYLPHRPEGLASFAHAPSAQAVIAANSNHWRKIVTLLAKVACPVAEDWRSFRDDHLFAQTALCFSPTLKTGDGWHWVAGQANLQRFTSLDQDARGLPEDGGIAVDWARRVLLSPYPDYRQLSNQRVSLIRGVLAQAGFYDGLGC</sequence>
<dbReference type="InterPro" id="IPR054222">
    <property type="entry name" value="DUF6942"/>
</dbReference>
<dbReference type="RefSeq" id="WP_153500610.1">
    <property type="nucleotide sequence ID" value="NZ_WIRE01000001.1"/>
</dbReference>
<keyword evidence="2" id="KW-1185">Reference proteome</keyword>
<evidence type="ECO:0000313" key="2">
    <source>
        <dbReference type="Proteomes" id="UP000469421"/>
    </source>
</evidence>
<protein>
    <submittedName>
        <fullName evidence="1">Uncharacterized protein</fullName>
    </submittedName>
</protein>
<comment type="caution">
    <text evidence="1">The sequence shown here is derived from an EMBL/GenBank/DDBJ whole genome shotgun (WGS) entry which is preliminary data.</text>
</comment>
<dbReference type="EMBL" id="WIRE01000001">
    <property type="protein sequence ID" value="MQX53330.1"/>
    <property type="molecule type" value="Genomic_DNA"/>
</dbReference>
<dbReference type="AlphaFoldDB" id="A0A6N7LZ23"/>
<organism evidence="1 2">
    <name type="scientific">Alcanivorax sediminis</name>
    <dbReference type="NCBI Taxonomy" id="2663008"/>
    <lineage>
        <taxon>Bacteria</taxon>
        <taxon>Pseudomonadati</taxon>
        <taxon>Pseudomonadota</taxon>
        <taxon>Gammaproteobacteria</taxon>
        <taxon>Oceanospirillales</taxon>
        <taxon>Alcanivoracaceae</taxon>
        <taxon>Alcanivorax</taxon>
    </lineage>
</organism>
<name>A0A6N7LZ23_9GAMM</name>